<comment type="cofactor">
    <cofactor evidence="7">
        <name>[2Fe-2S] cluster</name>
        <dbReference type="ChEBI" id="CHEBI:190135"/>
    </cofactor>
</comment>
<keyword evidence="12" id="KW-1185">Reference proteome</keyword>
<dbReference type="GO" id="GO:0046872">
    <property type="term" value="F:metal ion binding"/>
    <property type="evidence" value="ECO:0007669"/>
    <property type="project" value="UniProtKB-KW"/>
</dbReference>
<evidence type="ECO:0000256" key="1">
    <source>
        <dbReference type="ARBA" id="ARBA00022448"/>
    </source>
</evidence>
<name>A0A1I3VIM7_9GAMM</name>
<evidence type="ECO:0000256" key="5">
    <source>
        <dbReference type="ARBA" id="ARBA00023004"/>
    </source>
</evidence>
<keyword evidence="6" id="KW-0411">Iron-sulfur</keyword>
<dbReference type="Proteomes" id="UP000198924">
    <property type="component" value="Unassembled WGS sequence"/>
</dbReference>
<feature type="domain" description="BFD-like [2Fe-2S]-binding" evidence="10">
    <location>
        <begin position="2"/>
        <end position="50"/>
    </location>
</feature>
<evidence type="ECO:0000259" key="10">
    <source>
        <dbReference type="Pfam" id="PF04324"/>
    </source>
</evidence>
<protein>
    <recommendedName>
        <fullName evidence="8">Bacterioferritin-associated ferredoxin</fullName>
    </recommendedName>
</protein>
<proteinExistence type="inferred from homology"/>
<sequence>MIVCICNNVNSDTITEAMESGANSLHHIREQTGASACCGKCQFKVNRLLNDFQQEDVMPSACSGEA</sequence>
<evidence type="ECO:0000256" key="6">
    <source>
        <dbReference type="ARBA" id="ARBA00023014"/>
    </source>
</evidence>
<evidence type="ECO:0000256" key="3">
    <source>
        <dbReference type="ARBA" id="ARBA00022723"/>
    </source>
</evidence>
<keyword evidence="5" id="KW-0408">Iron</keyword>
<evidence type="ECO:0000313" key="11">
    <source>
        <dbReference type="EMBL" id="SFJ95020.1"/>
    </source>
</evidence>
<dbReference type="InterPro" id="IPR052371">
    <property type="entry name" value="BFD-associated_ferredoxin"/>
</dbReference>
<keyword evidence="2" id="KW-0001">2Fe-2S</keyword>
<dbReference type="InterPro" id="IPR007419">
    <property type="entry name" value="BFD-like_2Fe2S-bd_dom"/>
</dbReference>
<dbReference type="RefSeq" id="WP_091711687.1">
    <property type="nucleotide sequence ID" value="NZ_FOSH01000003.1"/>
</dbReference>
<dbReference type="STRING" id="45496.SAMN04488079_10352"/>
<dbReference type="OrthoDB" id="9815350at2"/>
<dbReference type="PANTHER" id="PTHR37424">
    <property type="entry name" value="BACTERIOFERRITIN-ASSOCIATED FERREDOXIN"/>
    <property type="match status" value="1"/>
</dbReference>
<accession>A0A1I3VIM7</accession>
<dbReference type="EMBL" id="FOSH01000003">
    <property type="protein sequence ID" value="SFJ95020.1"/>
    <property type="molecule type" value="Genomic_DNA"/>
</dbReference>
<evidence type="ECO:0000256" key="4">
    <source>
        <dbReference type="ARBA" id="ARBA00022982"/>
    </source>
</evidence>
<dbReference type="PANTHER" id="PTHR37424:SF1">
    <property type="entry name" value="BACTERIOFERRITIN-ASSOCIATED FERREDOXIN"/>
    <property type="match status" value="1"/>
</dbReference>
<dbReference type="Gene3D" id="1.10.10.1100">
    <property type="entry name" value="BFD-like [2Fe-2S]-binding domain"/>
    <property type="match status" value="1"/>
</dbReference>
<gene>
    <name evidence="11" type="ORF">SAMN04488079_10352</name>
</gene>
<keyword evidence="3" id="KW-0479">Metal-binding</keyword>
<dbReference type="GO" id="GO:0051537">
    <property type="term" value="F:2 iron, 2 sulfur cluster binding"/>
    <property type="evidence" value="ECO:0007669"/>
    <property type="project" value="UniProtKB-KW"/>
</dbReference>
<evidence type="ECO:0000313" key="12">
    <source>
        <dbReference type="Proteomes" id="UP000198924"/>
    </source>
</evidence>
<evidence type="ECO:0000256" key="8">
    <source>
        <dbReference type="ARBA" id="ARBA00039386"/>
    </source>
</evidence>
<reference evidence="12" key="1">
    <citation type="submission" date="2016-10" db="EMBL/GenBank/DDBJ databases">
        <authorList>
            <person name="Varghese N."/>
            <person name="Submissions S."/>
        </authorList>
    </citation>
    <scope>NUCLEOTIDE SEQUENCE [LARGE SCALE GENOMIC DNA]</scope>
    <source>
        <strain evidence="12">DSM 11578</strain>
    </source>
</reference>
<keyword evidence="1" id="KW-0813">Transport</keyword>
<dbReference type="AlphaFoldDB" id="A0A1I3VIM7"/>
<dbReference type="Pfam" id="PF04324">
    <property type="entry name" value="Fer2_BFD"/>
    <property type="match status" value="1"/>
</dbReference>
<dbReference type="InterPro" id="IPR041854">
    <property type="entry name" value="BFD-like_2Fe2S-bd_dom_sf"/>
</dbReference>
<keyword evidence="4" id="KW-0249">Electron transport</keyword>
<evidence type="ECO:0000256" key="9">
    <source>
        <dbReference type="ARBA" id="ARBA00046332"/>
    </source>
</evidence>
<comment type="similarity">
    <text evidence="9">Belongs to the Bfd family.</text>
</comment>
<evidence type="ECO:0000256" key="2">
    <source>
        <dbReference type="ARBA" id="ARBA00022714"/>
    </source>
</evidence>
<organism evidence="11 12">
    <name type="scientific">Methylophaga sulfidovorans</name>
    <dbReference type="NCBI Taxonomy" id="45496"/>
    <lineage>
        <taxon>Bacteria</taxon>
        <taxon>Pseudomonadati</taxon>
        <taxon>Pseudomonadota</taxon>
        <taxon>Gammaproteobacteria</taxon>
        <taxon>Thiotrichales</taxon>
        <taxon>Piscirickettsiaceae</taxon>
        <taxon>Methylophaga</taxon>
    </lineage>
</organism>
<evidence type="ECO:0000256" key="7">
    <source>
        <dbReference type="ARBA" id="ARBA00034078"/>
    </source>
</evidence>